<protein>
    <submittedName>
        <fullName evidence="1">Uncharacterized protein</fullName>
    </submittedName>
</protein>
<name>A0AAD7TNX6_9APHY</name>
<reference evidence="1" key="1">
    <citation type="submission" date="2022-11" db="EMBL/GenBank/DDBJ databases">
        <title>Genome Sequence of Cubamyces cubensis.</title>
        <authorList>
            <person name="Buettner E."/>
        </authorList>
    </citation>
    <scope>NUCLEOTIDE SEQUENCE</scope>
    <source>
        <strain evidence="1">MPL-01</strain>
    </source>
</reference>
<evidence type="ECO:0000313" key="1">
    <source>
        <dbReference type="EMBL" id="KAJ8469859.1"/>
    </source>
</evidence>
<proteinExistence type="predicted"/>
<keyword evidence="2" id="KW-1185">Reference proteome</keyword>
<organism evidence="1 2">
    <name type="scientific">Trametes cubensis</name>
    <dbReference type="NCBI Taxonomy" id="1111947"/>
    <lineage>
        <taxon>Eukaryota</taxon>
        <taxon>Fungi</taxon>
        <taxon>Dikarya</taxon>
        <taxon>Basidiomycota</taxon>
        <taxon>Agaricomycotina</taxon>
        <taxon>Agaricomycetes</taxon>
        <taxon>Polyporales</taxon>
        <taxon>Polyporaceae</taxon>
        <taxon>Trametes</taxon>
    </lineage>
</organism>
<dbReference type="EMBL" id="JAPEVG010000271">
    <property type="protein sequence ID" value="KAJ8469859.1"/>
    <property type="molecule type" value="Genomic_DNA"/>
</dbReference>
<dbReference type="AlphaFoldDB" id="A0AAD7TNX6"/>
<accession>A0AAD7TNX6</accession>
<evidence type="ECO:0000313" key="2">
    <source>
        <dbReference type="Proteomes" id="UP001215151"/>
    </source>
</evidence>
<comment type="caution">
    <text evidence="1">The sequence shown here is derived from an EMBL/GenBank/DDBJ whole genome shotgun (WGS) entry which is preliminary data.</text>
</comment>
<dbReference type="Proteomes" id="UP001215151">
    <property type="component" value="Unassembled WGS sequence"/>
</dbReference>
<sequence>MTSTGDARPVLGHVNLMVDTFIANANLEDLRAIVRGLLATSPPSVASAFTAAARQRLVRVKATDIPDTTDIFVAGSTDNGASAPTEKLDGILVRIRTLYGSGMGFASLKILARVVSATVGLRWKEDGAMEDTLAIIDADISQAIQSAKEEIDSNRVEDFQEAREVIHELRTAVNDSQMDVKKWDGGFPFERAAASLEYWRV</sequence>
<gene>
    <name evidence="1" type="ORF">ONZ51_g8716</name>
</gene>